<evidence type="ECO:0000313" key="1">
    <source>
        <dbReference type="EMBL" id="CCC14895.1"/>
    </source>
</evidence>
<protein>
    <submittedName>
        <fullName evidence="1">WGS project CABT00000000 data, contig 2.27</fullName>
    </submittedName>
</protein>
<comment type="caution">
    <text evidence="1">The sequence shown here is derived from an EMBL/GenBank/DDBJ whole genome shotgun (WGS) entry which is preliminary data.</text>
</comment>
<evidence type="ECO:0000313" key="2">
    <source>
        <dbReference type="Proteomes" id="UP000001881"/>
    </source>
</evidence>
<sequence>MFPILLLPSRRRCSDSDSDNKASHSRPPIRLRCRRKELLKSEPEWGAIRLFKLLLGAELVGVAALALAAVGGTRRETSVALAANHLVAVELRRQRLEGWFNHLDGSRMGSS</sequence>
<name>F7W4E2_SORMK</name>
<dbReference type="AlphaFoldDB" id="F7W4E2"/>
<accession>F7W4E2</accession>
<proteinExistence type="predicted"/>
<gene>
    <name evidence="1" type="ORF">SMAC_12750</name>
</gene>
<keyword evidence="2" id="KW-1185">Reference proteome</keyword>
<organism evidence="1 2">
    <name type="scientific">Sordaria macrospora (strain ATCC MYA-333 / DSM 997 / K(L3346) / K-hell)</name>
    <dbReference type="NCBI Taxonomy" id="771870"/>
    <lineage>
        <taxon>Eukaryota</taxon>
        <taxon>Fungi</taxon>
        <taxon>Dikarya</taxon>
        <taxon>Ascomycota</taxon>
        <taxon>Pezizomycotina</taxon>
        <taxon>Sordariomycetes</taxon>
        <taxon>Sordariomycetidae</taxon>
        <taxon>Sordariales</taxon>
        <taxon>Sordariaceae</taxon>
        <taxon>Sordaria</taxon>
    </lineage>
</organism>
<dbReference type="VEuPathDB" id="FungiDB:SMAC_12750"/>
<dbReference type="InParanoid" id="F7W4E2"/>
<reference evidence="1 2" key="1">
    <citation type="journal article" date="2010" name="PLoS Genet.">
        <title>De novo assembly of a 40 Mb eukaryotic genome from short sequence reads: Sordaria macrospora, a model organism for fungal morphogenesis.</title>
        <authorList>
            <person name="Nowrousian M."/>
            <person name="Stajich J."/>
            <person name="Chu M."/>
            <person name="Engh I."/>
            <person name="Espagne E."/>
            <person name="Halliday K."/>
            <person name="Kamerewerd J."/>
            <person name="Kempken F."/>
            <person name="Knab B."/>
            <person name="Kuo H.C."/>
            <person name="Osiewacz H.D."/>
            <person name="Poeggeler S."/>
            <person name="Read N."/>
            <person name="Seiler S."/>
            <person name="Smith K."/>
            <person name="Zickler D."/>
            <person name="Kueck U."/>
            <person name="Freitag M."/>
        </authorList>
    </citation>
    <scope>NUCLEOTIDE SEQUENCE [LARGE SCALE GENOMIC DNA]</scope>
    <source>
        <strain evidence="2">ATCC MYA-333 / DSM 997 / K(L3346) / K-hell</strain>
        <tissue evidence="1">Mycelium</tissue>
    </source>
</reference>
<dbReference type="HOGENOM" id="CLU_2159996_0_0_1"/>
<dbReference type="Proteomes" id="UP000001881">
    <property type="component" value="Unassembled WGS sequence"/>
</dbReference>
<dbReference type="EMBL" id="CABT02000027">
    <property type="protein sequence ID" value="CCC14895.1"/>
    <property type="molecule type" value="Genomic_DNA"/>
</dbReference>